<dbReference type="PANTHER" id="PTHR23226">
    <property type="entry name" value="ZINC FINGER AND SCAN DOMAIN-CONTAINING"/>
    <property type="match status" value="1"/>
</dbReference>
<evidence type="ECO:0000256" key="4">
    <source>
        <dbReference type="ARBA" id="ARBA00022737"/>
    </source>
</evidence>
<comment type="similarity">
    <text evidence="2">Belongs to the krueppel C2H2-type zinc-finger protein family.</text>
</comment>
<evidence type="ECO:0000259" key="12">
    <source>
        <dbReference type="PROSITE" id="PS50157"/>
    </source>
</evidence>
<evidence type="ECO:0000256" key="2">
    <source>
        <dbReference type="ARBA" id="ARBA00006991"/>
    </source>
</evidence>
<keyword evidence="7" id="KW-0805">Transcription regulation</keyword>
<protein>
    <submittedName>
        <fullName evidence="13">ZN397 protein</fullName>
    </submittedName>
</protein>
<reference evidence="13" key="1">
    <citation type="submission" date="2019-09" db="EMBL/GenBank/DDBJ databases">
        <title>Bird 10,000 Genomes (B10K) Project - Family phase.</title>
        <authorList>
            <person name="Zhang G."/>
        </authorList>
    </citation>
    <scope>NUCLEOTIDE SEQUENCE</scope>
    <source>
        <strain evidence="13">B10K-DU-001-63</strain>
        <tissue evidence="13">Muscle</tissue>
    </source>
</reference>
<dbReference type="SMART" id="SM00355">
    <property type="entry name" value="ZnF_C2H2"/>
    <property type="match status" value="3"/>
</dbReference>
<evidence type="ECO:0000256" key="9">
    <source>
        <dbReference type="ARBA" id="ARBA00023163"/>
    </source>
</evidence>
<dbReference type="Gene3D" id="3.30.160.60">
    <property type="entry name" value="Classic Zinc Finger"/>
    <property type="match status" value="2"/>
</dbReference>
<organism evidence="13 14">
    <name type="scientific">Donacobius atricapilla</name>
    <dbReference type="NCBI Taxonomy" id="237420"/>
    <lineage>
        <taxon>Eukaryota</taxon>
        <taxon>Metazoa</taxon>
        <taxon>Chordata</taxon>
        <taxon>Craniata</taxon>
        <taxon>Vertebrata</taxon>
        <taxon>Euteleostomi</taxon>
        <taxon>Archelosauria</taxon>
        <taxon>Archosauria</taxon>
        <taxon>Dinosauria</taxon>
        <taxon>Saurischia</taxon>
        <taxon>Theropoda</taxon>
        <taxon>Coelurosauria</taxon>
        <taxon>Aves</taxon>
        <taxon>Neognathae</taxon>
        <taxon>Neoaves</taxon>
        <taxon>Telluraves</taxon>
        <taxon>Australaves</taxon>
        <taxon>Passeriformes</taxon>
        <taxon>Mimidae</taxon>
        <taxon>Donacobius</taxon>
    </lineage>
</organism>
<dbReference type="SUPFAM" id="SSF57667">
    <property type="entry name" value="beta-beta-alpha zinc fingers"/>
    <property type="match status" value="1"/>
</dbReference>
<dbReference type="InterPro" id="IPR013087">
    <property type="entry name" value="Znf_C2H2_type"/>
</dbReference>
<evidence type="ECO:0000256" key="3">
    <source>
        <dbReference type="ARBA" id="ARBA00022723"/>
    </source>
</evidence>
<feature type="non-terminal residue" evidence="13">
    <location>
        <position position="82"/>
    </location>
</feature>
<proteinExistence type="inferred from homology"/>
<keyword evidence="14" id="KW-1185">Reference proteome</keyword>
<dbReference type="GO" id="GO:0000978">
    <property type="term" value="F:RNA polymerase II cis-regulatory region sequence-specific DNA binding"/>
    <property type="evidence" value="ECO:0007669"/>
    <property type="project" value="TreeGrafter"/>
</dbReference>
<dbReference type="Proteomes" id="UP000660704">
    <property type="component" value="Unassembled WGS sequence"/>
</dbReference>
<feature type="non-terminal residue" evidence="13">
    <location>
        <position position="1"/>
    </location>
</feature>
<keyword evidence="4" id="KW-0677">Repeat</keyword>
<comment type="subcellular location">
    <subcellularLocation>
        <location evidence="1">Nucleus</location>
    </subcellularLocation>
</comment>
<dbReference type="GO" id="GO:0008270">
    <property type="term" value="F:zinc ion binding"/>
    <property type="evidence" value="ECO:0007669"/>
    <property type="project" value="UniProtKB-KW"/>
</dbReference>
<evidence type="ECO:0000256" key="11">
    <source>
        <dbReference type="PROSITE-ProRule" id="PRU00042"/>
    </source>
</evidence>
<dbReference type="PROSITE" id="PS50157">
    <property type="entry name" value="ZINC_FINGER_C2H2_2"/>
    <property type="match status" value="2"/>
</dbReference>
<evidence type="ECO:0000256" key="8">
    <source>
        <dbReference type="ARBA" id="ARBA00023125"/>
    </source>
</evidence>
<evidence type="ECO:0000256" key="5">
    <source>
        <dbReference type="ARBA" id="ARBA00022771"/>
    </source>
</evidence>
<evidence type="ECO:0000256" key="6">
    <source>
        <dbReference type="ARBA" id="ARBA00022833"/>
    </source>
</evidence>
<dbReference type="PROSITE" id="PS00028">
    <property type="entry name" value="ZINC_FINGER_C2H2_1"/>
    <property type="match status" value="2"/>
</dbReference>
<keyword evidence="10" id="KW-0539">Nucleus</keyword>
<keyword evidence="8" id="KW-0238">DNA-binding</keyword>
<evidence type="ECO:0000313" key="13">
    <source>
        <dbReference type="EMBL" id="NXB72738.1"/>
    </source>
</evidence>
<accession>A0A851JCC7</accession>
<keyword evidence="3" id="KW-0479">Metal-binding</keyword>
<keyword evidence="6" id="KW-0862">Zinc</keyword>
<dbReference type="PANTHER" id="PTHR23226:SF85">
    <property type="entry name" value="ZINC FINGER PROTEIN 397"/>
    <property type="match status" value="1"/>
</dbReference>
<dbReference type="Pfam" id="PF00096">
    <property type="entry name" value="zf-C2H2"/>
    <property type="match status" value="2"/>
</dbReference>
<gene>
    <name evidence="13" type="primary">Znf397_2</name>
    <name evidence="13" type="ORF">DONATR_R01520</name>
</gene>
<dbReference type="FunFam" id="3.30.160.60:FF:000352">
    <property type="entry name" value="zinc finger protein 3 homolog"/>
    <property type="match status" value="1"/>
</dbReference>
<dbReference type="GO" id="GO:0005634">
    <property type="term" value="C:nucleus"/>
    <property type="evidence" value="ECO:0007669"/>
    <property type="project" value="UniProtKB-SubCell"/>
</dbReference>
<name>A0A851JCC7_9PASS</name>
<comment type="caution">
    <text evidence="13">The sequence shown here is derived from an EMBL/GenBank/DDBJ whole genome shotgun (WGS) entry which is preliminary data.</text>
</comment>
<evidence type="ECO:0000313" key="14">
    <source>
        <dbReference type="Proteomes" id="UP000660704"/>
    </source>
</evidence>
<keyword evidence="5 11" id="KW-0863">Zinc-finger</keyword>
<dbReference type="FunFam" id="3.30.160.60:FF:000620">
    <property type="entry name" value="Zinc finger protein 263"/>
    <property type="match status" value="1"/>
</dbReference>
<keyword evidence="9" id="KW-0804">Transcription</keyword>
<evidence type="ECO:0000256" key="7">
    <source>
        <dbReference type="ARBA" id="ARBA00023015"/>
    </source>
</evidence>
<dbReference type="EMBL" id="WBMY01004830">
    <property type="protein sequence ID" value="NXB72738.1"/>
    <property type="molecule type" value="Genomic_DNA"/>
</dbReference>
<dbReference type="GO" id="GO:0000981">
    <property type="term" value="F:DNA-binding transcription factor activity, RNA polymerase II-specific"/>
    <property type="evidence" value="ECO:0007669"/>
    <property type="project" value="TreeGrafter"/>
</dbReference>
<dbReference type="AlphaFoldDB" id="A0A851JCC7"/>
<sequence length="82" mass="10003">ERATVCQVGSQISSQSSELVVHERLHDRKKPHRCLKCEKRFRQRSRLIRHQEIHTDEWPYECVECLKSFRHSCSLIQHWRIH</sequence>
<evidence type="ECO:0000256" key="10">
    <source>
        <dbReference type="ARBA" id="ARBA00023242"/>
    </source>
</evidence>
<feature type="domain" description="C2H2-type" evidence="12">
    <location>
        <begin position="32"/>
        <end position="59"/>
    </location>
</feature>
<evidence type="ECO:0000256" key="1">
    <source>
        <dbReference type="ARBA" id="ARBA00004123"/>
    </source>
</evidence>
<feature type="domain" description="C2H2-type" evidence="12">
    <location>
        <begin position="60"/>
        <end position="82"/>
    </location>
</feature>
<dbReference type="InterPro" id="IPR036236">
    <property type="entry name" value="Znf_C2H2_sf"/>
</dbReference>